<dbReference type="PANTHER" id="PTHR37318:SF1">
    <property type="entry name" value="BSL7504 PROTEIN"/>
    <property type="match status" value="1"/>
</dbReference>
<gene>
    <name evidence="2" type="ORF">SAMN05216276_11018</name>
</gene>
<protein>
    <submittedName>
        <fullName evidence="2">Transcriptional regulator</fullName>
    </submittedName>
</protein>
<dbReference type="InterPro" id="IPR036388">
    <property type="entry name" value="WH-like_DNA-bd_sf"/>
</dbReference>
<reference evidence="2 3" key="1">
    <citation type="submission" date="2017-06" db="EMBL/GenBank/DDBJ databases">
        <authorList>
            <person name="Kim H.J."/>
            <person name="Triplett B.A."/>
        </authorList>
    </citation>
    <scope>NUCLEOTIDE SEQUENCE [LARGE SCALE GENOMIC DNA]</scope>
    <source>
        <strain evidence="2 3">CGMCC 4.2132</strain>
    </source>
</reference>
<sequence length="111" mass="12017">MEIDPAIHAPARLQIVSLLAAVEEAEFSFVRDQAGVSDSVLSKHASALETIGYVQIRKGHVGKRPRTWLRLSATGRRAYLAHVAALQAIIAQSKLGLILDAESSSGERSER</sequence>
<name>A0A239P8Q6_9ACTN</name>
<dbReference type="InterPro" id="IPR036390">
    <property type="entry name" value="WH_DNA-bd_sf"/>
</dbReference>
<evidence type="ECO:0000313" key="2">
    <source>
        <dbReference type="EMBL" id="SNT63441.1"/>
    </source>
</evidence>
<dbReference type="PANTHER" id="PTHR37318">
    <property type="entry name" value="BSL7504 PROTEIN"/>
    <property type="match status" value="1"/>
</dbReference>
<evidence type="ECO:0000259" key="1">
    <source>
        <dbReference type="Pfam" id="PF13601"/>
    </source>
</evidence>
<dbReference type="OrthoDB" id="4952043at2"/>
<dbReference type="Proteomes" id="UP000198282">
    <property type="component" value="Unassembled WGS sequence"/>
</dbReference>
<dbReference type="EMBL" id="FZOD01000101">
    <property type="protein sequence ID" value="SNT63441.1"/>
    <property type="molecule type" value="Genomic_DNA"/>
</dbReference>
<dbReference type="Gene3D" id="1.10.10.10">
    <property type="entry name" value="Winged helix-like DNA-binding domain superfamily/Winged helix DNA-binding domain"/>
    <property type="match status" value="1"/>
</dbReference>
<keyword evidence="3" id="KW-1185">Reference proteome</keyword>
<proteinExistence type="predicted"/>
<dbReference type="AlphaFoldDB" id="A0A239P8Q6"/>
<accession>A0A239P8Q6</accession>
<evidence type="ECO:0000313" key="3">
    <source>
        <dbReference type="Proteomes" id="UP000198282"/>
    </source>
</evidence>
<dbReference type="RefSeq" id="WP_089213565.1">
    <property type="nucleotide sequence ID" value="NZ_FZOD01000101.1"/>
</dbReference>
<dbReference type="InterPro" id="IPR027395">
    <property type="entry name" value="WH_DNA-bd_dom"/>
</dbReference>
<feature type="domain" description="Winged helix DNA-binding" evidence="1">
    <location>
        <begin position="12"/>
        <end position="90"/>
    </location>
</feature>
<dbReference type="Pfam" id="PF13601">
    <property type="entry name" value="HTH_34"/>
    <property type="match status" value="1"/>
</dbReference>
<dbReference type="SUPFAM" id="SSF46785">
    <property type="entry name" value="Winged helix' DNA-binding domain"/>
    <property type="match status" value="1"/>
</dbReference>
<organism evidence="2 3">
    <name type="scientific">Streptosporangium subroseum</name>
    <dbReference type="NCBI Taxonomy" id="106412"/>
    <lineage>
        <taxon>Bacteria</taxon>
        <taxon>Bacillati</taxon>
        <taxon>Actinomycetota</taxon>
        <taxon>Actinomycetes</taxon>
        <taxon>Streptosporangiales</taxon>
        <taxon>Streptosporangiaceae</taxon>
        <taxon>Streptosporangium</taxon>
    </lineage>
</organism>